<dbReference type="Proteomes" id="UP000054783">
    <property type="component" value="Unassembled WGS sequence"/>
</dbReference>
<keyword evidence="2" id="KW-1185">Reference proteome</keyword>
<sequence>MSDKPYEKYNIRFRKYELCIRDLFRLVVYSF</sequence>
<evidence type="ECO:0000313" key="2">
    <source>
        <dbReference type="Proteomes" id="UP000054783"/>
    </source>
</evidence>
<protein>
    <submittedName>
        <fullName evidence="1">Uncharacterized protein</fullName>
    </submittedName>
</protein>
<gene>
    <name evidence="1" type="ORF">T12_3708</name>
</gene>
<dbReference type="EMBL" id="JYDQ01003664">
    <property type="protein sequence ID" value="KRY02598.1"/>
    <property type="molecule type" value="Genomic_DNA"/>
</dbReference>
<proteinExistence type="predicted"/>
<comment type="caution">
    <text evidence="1">The sequence shown here is derived from an EMBL/GenBank/DDBJ whole genome shotgun (WGS) entry which is preliminary data.</text>
</comment>
<reference evidence="1 2" key="1">
    <citation type="submission" date="2015-01" db="EMBL/GenBank/DDBJ databases">
        <title>Evolution of Trichinella species and genotypes.</title>
        <authorList>
            <person name="Korhonen P.K."/>
            <person name="Edoardo P."/>
            <person name="Giuseppe L.R."/>
            <person name="Gasser R.B."/>
        </authorList>
    </citation>
    <scope>NUCLEOTIDE SEQUENCE [LARGE SCALE GENOMIC DNA]</scope>
    <source>
        <strain evidence="1">ISS2496</strain>
    </source>
</reference>
<dbReference type="AlphaFoldDB" id="A0A0V0YR04"/>
<evidence type="ECO:0000313" key="1">
    <source>
        <dbReference type="EMBL" id="KRY02598.1"/>
    </source>
</evidence>
<name>A0A0V0YR04_9BILA</name>
<organism evidence="1 2">
    <name type="scientific">Trichinella patagoniensis</name>
    <dbReference type="NCBI Taxonomy" id="990121"/>
    <lineage>
        <taxon>Eukaryota</taxon>
        <taxon>Metazoa</taxon>
        <taxon>Ecdysozoa</taxon>
        <taxon>Nematoda</taxon>
        <taxon>Enoplea</taxon>
        <taxon>Dorylaimia</taxon>
        <taxon>Trichinellida</taxon>
        <taxon>Trichinellidae</taxon>
        <taxon>Trichinella</taxon>
    </lineage>
</organism>
<accession>A0A0V0YR04</accession>